<evidence type="ECO:0000313" key="1">
    <source>
        <dbReference type="EMBL" id="ASU03648.1"/>
    </source>
</evidence>
<accession>A0A223LIT8</accession>
<protein>
    <submittedName>
        <fullName evidence="1">Uncharacterized protein</fullName>
    </submittedName>
</protein>
<dbReference type="OrthoDB" id="37208at35237"/>
<keyword evidence="2" id="KW-1185">Reference proteome</keyword>
<sequence>MNTVPHRLMKTHHIKIPPSTDVQNLLGCYNNLFIARGITSCIPFTSQGDFTHPIPESYQQLLNDFMQMNTTLNGLAMSFEAIQVDDVKVHPQGMMATFFFSMQEKQDNVIFINQ</sequence>
<organism evidence="1 2">
    <name type="scientific">Erwinia phage vB_EamM_RisingSun</name>
    <dbReference type="NCBI Taxonomy" id="2026080"/>
    <lineage>
        <taxon>Viruses</taxon>
        <taxon>Duplodnaviria</taxon>
        <taxon>Heunggongvirae</taxon>
        <taxon>Uroviricota</taxon>
        <taxon>Caudoviricetes</taxon>
        <taxon>Chimalliviridae</taxon>
        <taxon>Risingsunvirus</taxon>
        <taxon>Risingsunvirus risingsun</taxon>
    </lineage>
</organism>
<dbReference type="Proteomes" id="UP000225553">
    <property type="component" value="Segment"/>
</dbReference>
<dbReference type="EMBL" id="MF459646">
    <property type="protein sequence ID" value="ASU03648.1"/>
    <property type="molecule type" value="Genomic_DNA"/>
</dbReference>
<proteinExistence type="predicted"/>
<evidence type="ECO:0000313" key="2">
    <source>
        <dbReference type="Proteomes" id="UP000225553"/>
    </source>
</evidence>
<gene>
    <name evidence="1" type="ORF">RISINGSUN_22</name>
</gene>
<reference evidence="2" key="1">
    <citation type="submission" date="2017-07" db="EMBL/GenBank/DDBJ databases">
        <authorList>
            <person name="Putnam M.J."/>
            <person name="Sharma R."/>
            <person name="Kruger J.L."/>
            <person name="Berg J.A."/>
            <person name="Payne A.M."/>
            <person name="Fajardo C.P."/>
            <person name="Breakwell D.P."/>
            <person name="Hope S."/>
            <person name="Grose J.H."/>
        </authorList>
    </citation>
    <scope>NUCLEOTIDE SEQUENCE [LARGE SCALE GENOMIC DNA]</scope>
</reference>
<name>A0A223LIT8_9CAUD</name>